<proteinExistence type="predicted"/>
<evidence type="ECO:0000313" key="1">
    <source>
        <dbReference type="EMBL" id="CAK7322930.1"/>
    </source>
</evidence>
<sequence length="139" mass="16094">MKYQLSEPAKLSFTSSELNLLFITCNYSYCANPAAAARLRQARTAKYAILDQAITVDYNSHDLQQITGRNSSPTIGPHQPSLTSTWKKPNSTLWSVRFVINKIETTANVEYWRKNFVILKKKAIEISFQRDHWQPDRYH</sequence>
<dbReference type="EMBL" id="CAWUPB010000030">
    <property type="protein sequence ID" value="CAK7322930.1"/>
    <property type="molecule type" value="Genomic_DNA"/>
</dbReference>
<dbReference type="AlphaFoldDB" id="A0AAV1QRF5"/>
<reference evidence="1 2" key="1">
    <citation type="submission" date="2024-01" db="EMBL/GenBank/DDBJ databases">
        <authorList>
            <person name="Waweru B."/>
        </authorList>
    </citation>
    <scope>NUCLEOTIDE SEQUENCE [LARGE SCALE GENOMIC DNA]</scope>
</reference>
<name>A0AAV1QRF5_9ROSI</name>
<evidence type="ECO:0000313" key="2">
    <source>
        <dbReference type="Proteomes" id="UP001314170"/>
    </source>
</evidence>
<keyword evidence="2" id="KW-1185">Reference proteome</keyword>
<comment type="caution">
    <text evidence="1">The sequence shown here is derived from an EMBL/GenBank/DDBJ whole genome shotgun (WGS) entry which is preliminary data.</text>
</comment>
<protein>
    <submittedName>
        <fullName evidence="1">Uncharacterized protein</fullName>
    </submittedName>
</protein>
<accession>A0AAV1QRF5</accession>
<organism evidence="1 2">
    <name type="scientific">Dovyalis caffra</name>
    <dbReference type="NCBI Taxonomy" id="77055"/>
    <lineage>
        <taxon>Eukaryota</taxon>
        <taxon>Viridiplantae</taxon>
        <taxon>Streptophyta</taxon>
        <taxon>Embryophyta</taxon>
        <taxon>Tracheophyta</taxon>
        <taxon>Spermatophyta</taxon>
        <taxon>Magnoliopsida</taxon>
        <taxon>eudicotyledons</taxon>
        <taxon>Gunneridae</taxon>
        <taxon>Pentapetalae</taxon>
        <taxon>rosids</taxon>
        <taxon>fabids</taxon>
        <taxon>Malpighiales</taxon>
        <taxon>Salicaceae</taxon>
        <taxon>Flacourtieae</taxon>
        <taxon>Dovyalis</taxon>
    </lineage>
</organism>
<dbReference type="Proteomes" id="UP001314170">
    <property type="component" value="Unassembled WGS sequence"/>
</dbReference>
<gene>
    <name evidence="1" type="ORF">DCAF_LOCUS544</name>
</gene>